<sequence length="147" mass="15360">MSTYDGLVNDYLRAVEQALAGVPASRRDELLADLSEHIAAKRAELAPDRETEVEVRSILELLGDPADVAAEAMLDAEPRPPMVIQPGKKLGAVAWVLITIAAVSTLCVGTVLVGVLLFVAGSDSSDSETTPIESPAAVSRSPVPSPT</sequence>
<organism evidence="3 4">
    <name type="scientific">Dactylosporangium roseum</name>
    <dbReference type="NCBI Taxonomy" id="47989"/>
    <lineage>
        <taxon>Bacteria</taxon>
        <taxon>Bacillati</taxon>
        <taxon>Actinomycetota</taxon>
        <taxon>Actinomycetes</taxon>
        <taxon>Micromonosporales</taxon>
        <taxon>Micromonosporaceae</taxon>
        <taxon>Dactylosporangium</taxon>
    </lineage>
</organism>
<feature type="compositionally biased region" description="Low complexity" evidence="1">
    <location>
        <begin position="134"/>
        <end position="147"/>
    </location>
</feature>
<evidence type="ECO:0000256" key="2">
    <source>
        <dbReference type="SAM" id="Phobius"/>
    </source>
</evidence>
<evidence type="ECO:0000313" key="3">
    <source>
        <dbReference type="EMBL" id="UWZ36543.1"/>
    </source>
</evidence>
<keyword evidence="2" id="KW-0472">Membrane</keyword>
<keyword evidence="4" id="KW-1185">Reference proteome</keyword>
<accession>A0ABY5Z731</accession>
<name>A0ABY5Z731_9ACTN</name>
<feature type="compositionally biased region" description="Polar residues" evidence="1">
    <location>
        <begin position="123"/>
        <end position="132"/>
    </location>
</feature>
<dbReference type="Proteomes" id="UP001058271">
    <property type="component" value="Chromosome"/>
</dbReference>
<keyword evidence="2" id="KW-0812">Transmembrane</keyword>
<reference evidence="3" key="1">
    <citation type="submission" date="2021-04" db="EMBL/GenBank/DDBJ databases">
        <title>Biosynthetic gene clusters of Dactylosporangioum roseum.</title>
        <authorList>
            <person name="Hartkoorn R.C."/>
            <person name="Beaudoing E."/>
            <person name="Hot D."/>
            <person name="Moureu S."/>
        </authorList>
    </citation>
    <scope>NUCLEOTIDE SEQUENCE</scope>
    <source>
        <strain evidence="3">NRRL B-16295</strain>
    </source>
</reference>
<evidence type="ECO:0000256" key="1">
    <source>
        <dbReference type="SAM" id="MobiDB-lite"/>
    </source>
</evidence>
<proteinExistence type="predicted"/>
<keyword evidence="2" id="KW-1133">Transmembrane helix</keyword>
<dbReference type="EMBL" id="CP073721">
    <property type="protein sequence ID" value="UWZ36543.1"/>
    <property type="molecule type" value="Genomic_DNA"/>
</dbReference>
<dbReference type="RefSeq" id="WP_260725881.1">
    <property type="nucleotide sequence ID" value="NZ_BAAABS010000087.1"/>
</dbReference>
<gene>
    <name evidence="3" type="ORF">Drose_36965</name>
</gene>
<feature type="transmembrane region" description="Helical" evidence="2">
    <location>
        <begin position="92"/>
        <end position="120"/>
    </location>
</feature>
<protein>
    <submittedName>
        <fullName evidence="3">Uncharacterized protein</fullName>
    </submittedName>
</protein>
<dbReference type="Pfam" id="PF22564">
    <property type="entry name" value="HAAS"/>
    <property type="match status" value="1"/>
</dbReference>
<evidence type="ECO:0000313" key="4">
    <source>
        <dbReference type="Proteomes" id="UP001058271"/>
    </source>
</evidence>
<feature type="region of interest" description="Disordered" evidence="1">
    <location>
        <begin position="123"/>
        <end position="147"/>
    </location>
</feature>